<dbReference type="OrthoDB" id="28112at2759"/>
<evidence type="ECO:0000256" key="9">
    <source>
        <dbReference type="ARBA" id="ARBA00023242"/>
    </source>
</evidence>
<dbReference type="AlphaFoldDB" id="D8M4H4"/>
<keyword evidence="4" id="KW-0698">rRNA processing</keyword>
<dbReference type="PANTHER" id="PTHR23271:SF1">
    <property type="entry name" value="U3 SMALL NUCLEOLAR RNA-ASSOCIATED PROTEIN 6 HOMOLOG"/>
    <property type="match status" value="1"/>
</dbReference>
<evidence type="ECO:0000256" key="4">
    <source>
        <dbReference type="ARBA" id="ARBA00022552"/>
    </source>
</evidence>
<dbReference type="GO" id="GO:0008380">
    <property type="term" value="P:RNA splicing"/>
    <property type="evidence" value="ECO:0007669"/>
    <property type="project" value="UniProtKB-KW"/>
</dbReference>
<dbReference type="GO" id="GO:0006397">
    <property type="term" value="P:mRNA processing"/>
    <property type="evidence" value="ECO:0007669"/>
    <property type="project" value="UniProtKB-KW"/>
</dbReference>
<dbReference type="SUPFAM" id="SSF48452">
    <property type="entry name" value="TPR-like"/>
    <property type="match status" value="1"/>
</dbReference>
<keyword evidence="7" id="KW-0677">Repeat</keyword>
<evidence type="ECO:0000259" key="11">
    <source>
        <dbReference type="Pfam" id="PF23233"/>
    </source>
</evidence>
<comment type="subcellular location">
    <subcellularLocation>
        <location evidence="1">Nucleus</location>
        <location evidence="1">Nucleolus</location>
    </subcellularLocation>
</comment>
<evidence type="ECO:0000313" key="13">
    <source>
        <dbReference type="Proteomes" id="UP000008312"/>
    </source>
</evidence>
<feature type="domain" description="U3 small nucleolar RNA-associated protein 6 N-terminal" evidence="10">
    <location>
        <begin position="9"/>
        <end position="88"/>
    </location>
</feature>
<feature type="domain" description="Pre-mRNA-splicing factor Syf1-like N-terminal HAT-repeats" evidence="11">
    <location>
        <begin position="93"/>
        <end position="194"/>
    </location>
</feature>
<keyword evidence="5" id="KW-0507">mRNA processing</keyword>
<dbReference type="GO" id="GO:0030515">
    <property type="term" value="F:snoRNA binding"/>
    <property type="evidence" value="ECO:0007669"/>
    <property type="project" value="InterPro"/>
</dbReference>
<dbReference type="InterPro" id="IPR055347">
    <property type="entry name" value="UTP6_N"/>
</dbReference>
<dbReference type="RefSeq" id="XP_012897011.1">
    <property type="nucleotide sequence ID" value="XM_013041557.1"/>
</dbReference>
<dbReference type="SMART" id="SM00386">
    <property type="entry name" value="HAT"/>
    <property type="match status" value="3"/>
</dbReference>
<keyword evidence="8" id="KW-0508">mRNA splicing</keyword>
<dbReference type="OMA" id="RMFRITE"/>
<evidence type="ECO:0000256" key="5">
    <source>
        <dbReference type="ARBA" id="ARBA00022664"/>
    </source>
</evidence>
<dbReference type="EMBL" id="FN668653">
    <property type="protein sequence ID" value="CBK22963.2"/>
    <property type="molecule type" value="Genomic_DNA"/>
</dbReference>
<dbReference type="GO" id="GO:0000462">
    <property type="term" value="P:maturation of SSU-rRNA from tricistronic rRNA transcript (SSU-rRNA, 5.8S rRNA, LSU-rRNA)"/>
    <property type="evidence" value="ECO:0007669"/>
    <property type="project" value="InterPro"/>
</dbReference>
<dbReference type="InterPro" id="IPR055433">
    <property type="entry name" value="HAT_Syf1-like_N"/>
</dbReference>
<dbReference type="PANTHER" id="PTHR23271">
    <property type="entry name" value="HEPATOCELLULAR CARCINOMA-ASSOCIATED ANTIGEN 66"/>
    <property type="match status" value="1"/>
</dbReference>
<reference evidence="12" key="1">
    <citation type="submission" date="2010-02" db="EMBL/GenBank/DDBJ databases">
        <title>Sequencing and annotation of the Blastocystis hominis genome.</title>
        <authorList>
            <person name="Wincker P."/>
        </authorList>
    </citation>
    <scope>NUCLEOTIDE SEQUENCE</scope>
    <source>
        <strain evidence="12">Singapore isolate B</strain>
    </source>
</reference>
<proteinExistence type="inferred from homology"/>
<keyword evidence="13" id="KW-1185">Reference proteome</keyword>
<comment type="similarity">
    <text evidence="2">Belongs to the crooked-neck family.</text>
</comment>
<evidence type="ECO:0008006" key="14">
    <source>
        <dbReference type="Google" id="ProtNLM"/>
    </source>
</evidence>
<dbReference type="Pfam" id="PF23233">
    <property type="entry name" value="HAT_Syf1_CNRKL1_N"/>
    <property type="match status" value="1"/>
</dbReference>
<dbReference type="GO" id="GO:0032040">
    <property type="term" value="C:small-subunit processome"/>
    <property type="evidence" value="ECO:0007669"/>
    <property type="project" value="TreeGrafter"/>
</dbReference>
<keyword evidence="6" id="KW-0747">Spliceosome</keyword>
<evidence type="ECO:0000256" key="2">
    <source>
        <dbReference type="ARBA" id="ARBA00008644"/>
    </source>
</evidence>
<evidence type="ECO:0000256" key="6">
    <source>
        <dbReference type="ARBA" id="ARBA00022728"/>
    </source>
</evidence>
<sequence length="207" mass="24199">MSDNVNEIMERMVPDLRDMEENGIFSHGEITSIIHKRRGMEYAMSSYSKTIQDYLTAIQYEINLETLRKMRKNRLGLSKYLKSDSSVVNRTHFIFERMIRRYKSDLNVWLKYVEFCESIGANGKLGTLFPRILQLHPRAEGVWVKAANWEMSQGNFSNARSDFSAFRSLIALMQRAIRINKHSQLLWKEYFRFELGLSLAVLIAVSS</sequence>
<dbReference type="GO" id="GO:0034388">
    <property type="term" value="C:Pwp2p-containing subcomplex of 90S preribosome"/>
    <property type="evidence" value="ECO:0007669"/>
    <property type="project" value="TreeGrafter"/>
</dbReference>
<evidence type="ECO:0000256" key="3">
    <source>
        <dbReference type="ARBA" id="ARBA00010734"/>
    </source>
</evidence>
<evidence type="ECO:0000256" key="7">
    <source>
        <dbReference type="ARBA" id="ARBA00022737"/>
    </source>
</evidence>
<dbReference type="GeneID" id="24922661"/>
<name>D8M4H4_BLAHO</name>
<gene>
    <name evidence="12" type="ORF">GSBLH_T00006537001</name>
</gene>
<comment type="similarity">
    <text evidence="3">Belongs to the UTP6 family.</text>
</comment>
<evidence type="ECO:0000256" key="1">
    <source>
        <dbReference type="ARBA" id="ARBA00004604"/>
    </source>
</evidence>
<evidence type="ECO:0000313" key="12">
    <source>
        <dbReference type="EMBL" id="CBK22963.2"/>
    </source>
</evidence>
<accession>D8M4H4</accession>
<dbReference type="InterPro" id="IPR003107">
    <property type="entry name" value="HAT"/>
</dbReference>
<dbReference type="InParanoid" id="D8M4H4"/>
<dbReference type="GO" id="GO:0005681">
    <property type="term" value="C:spliceosomal complex"/>
    <property type="evidence" value="ECO:0007669"/>
    <property type="project" value="UniProtKB-KW"/>
</dbReference>
<organism evidence="12">
    <name type="scientific">Blastocystis hominis</name>
    <dbReference type="NCBI Taxonomy" id="12968"/>
    <lineage>
        <taxon>Eukaryota</taxon>
        <taxon>Sar</taxon>
        <taxon>Stramenopiles</taxon>
        <taxon>Bigyra</taxon>
        <taxon>Opalozoa</taxon>
        <taxon>Opalinata</taxon>
        <taxon>Blastocystidae</taxon>
        <taxon>Blastocystis</taxon>
    </lineage>
</organism>
<dbReference type="Gene3D" id="1.25.40.10">
    <property type="entry name" value="Tetratricopeptide repeat domain"/>
    <property type="match status" value="1"/>
</dbReference>
<protein>
    <recommendedName>
        <fullName evidence="14">U3 small nucleolar RNA-associated protein 6</fullName>
    </recommendedName>
</protein>
<dbReference type="Pfam" id="PF08640">
    <property type="entry name" value="U3_assoc_6"/>
    <property type="match status" value="1"/>
</dbReference>
<evidence type="ECO:0000256" key="8">
    <source>
        <dbReference type="ARBA" id="ARBA00023187"/>
    </source>
</evidence>
<dbReference type="InterPro" id="IPR013949">
    <property type="entry name" value="Utp6"/>
</dbReference>
<keyword evidence="9" id="KW-0539">Nucleus</keyword>
<dbReference type="InterPro" id="IPR011990">
    <property type="entry name" value="TPR-like_helical_dom_sf"/>
</dbReference>
<evidence type="ECO:0000259" key="10">
    <source>
        <dbReference type="Pfam" id="PF08640"/>
    </source>
</evidence>
<dbReference type="Proteomes" id="UP000008312">
    <property type="component" value="Unassembled WGS sequence"/>
</dbReference>